<dbReference type="Gene3D" id="1.10.150.20">
    <property type="entry name" value="5' to 3' exonuclease, C-terminal subdomain"/>
    <property type="match status" value="1"/>
</dbReference>
<dbReference type="GO" id="GO:0009432">
    <property type="term" value="P:SOS response"/>
    <property type="evidence" value="ECO:0007669"/>
    <property type="project" value="UniProtKB-KW"/>
</dbReference>
<dbReference type="PANTHER" id="PTHR11076:SF34">
    <property type="entry name" value="PROTEIN UMUC"/>
    <property type="match status" value="1"/>
</dbReference>
<dbReference type="GO" id="GO:0003684">
    <property type="term" value="F:damaged DNA binding"/>
    <property type="evidence" value="ECO:0007669"/>
    <property type="project" value="InterPro"/>
</dbReference>
<gene>
    <name evidence="7" type="ORF">A7X83_11410</name>
</gene>
<organism evidence="7 8">
    <name type="scientific">Stenotrophomonas maltophilia</name>
    <name type="common">Pseudomonas maltophilia</name>
    <name type="synonym">Xanthomonas maltophilia</name>
    <dbReference type="NCBI Taxonomy" id="40324"/>
    <lineage>
        <taxon>Bacteria</taxon>
        <taxon>Pseudomonadati</taxon>
        <taxon>Pseudomonadota</taxon>
        <taxon>Gammaproteobacteria</taxon>
        <taxon>Lysobacterales</taxon>
        <taxon>Lysobacteraceae</taxon>
        <taxon>Stenotrophomonas</taxon>
        <taxon>Stenotrophomonas maltophilia group</taxon>
    </lineage>
</organism>
<proteinExistence type="inferred from homology"/>
<accession>A0A2W6J1R9</accession>
<evidence type="ECO:0000256" key="4">
    <source>
        <dbReference type="ARBA" id="ARBA00023204"/>
    </source>
</evidence>
<dbReference type="InterPro" id="IPR043128">
    <property type="entry name" value="Rev_trsase/Diguanyl_cyclase"/>
</dbReference>
<dbReference type="PROSITE" id="PS50173">
    <property type="entry name" value="UMUC"/>
    <property type="match status" value="1"/>
</dbReference>
<dbReference type="Proteomes" id="UP000249614">
    <property type="component" value="Unassembled WGS sequence"/>
</dbReference>
<dbReference type="InterPro" id="IPR025188">
    <property type="entry name" value="DUF4113"/>
</dbReference>
<dbReference type="InterPro" id="IPR043502">
    <property type="entry name" value="DNA/RNA_pol_sf"/>
</dbReference>
<comment type="caution">
    <text evidence="7">The sequence shown here is derived from an EMBL/GenBank/DDBJ whole genome shotgun (WGS) entry which is preliminary data.</text>
</comment>
<dbReference type="Gene3D" id="3.40.1170.60">
    <property type="match status" value="1"/>
</dbReference>
<dbReference type="GO" id="GO:0003887">
    <property type="term" value="F:DNA-directed DNA polymerase activity"/>
    <property type="evidence" value="ECO:0007669"/>
    <property type="project" value="TreeGrafter"/>
</dbReference>
<dbReference type="InterPro" id="IPR050116">
    <property type="entry name" value="DNA_polymerase-Y"/>
</dbReference>
<dbReference type="SUPFAM" id="SSF56672">
    <property type="entry name" value="DNA/RNA polymerases"/>
    <property type="match status" value="1"/>
</dbReference>
<evidence type="ECO:0000259" key="6">
    <source>
        <dbReference type="PROSITE" id="PS50173"/>
    </source>
</evidence>
<dbReference type="Gene3D" id="3.30.70.270">
    <property type="match status" value="1"/>
</dbReference>
<comment type="similarity">
    <text evidence="1">Belongs to the DNA polymerase type-Y family.</text>
</comment>
<evidence type="ECO:0000256" key="2">
    <source>
        <dbReference type="ARBA" id="ARBA00022763"/>
    </source>
</evidence>
<dbReference type="CDD" id="cd01700">
    <property type="entry name" value="PolY_Pol_V_umuC"/>
    <property type="match status" value="1"/>
</dbReference>
<evidence type="ECO:0000256" key="3">
    <source>
        <dbReference type="ARBA" id="ARBA00023199"/>
    </source>
</evidence>
<keyword evidence="5" id="KW-0742">SOS response</keyword>
<reference evidence="7 8" key="1">
    <citation type="submission" date="2016-05" db="EMBL/GenBank/DDBJ databases">
        <authorList>
            <person name="Lavstsen T."/>
            <person name="Jespersen J.S."/>
        </authorList>
    </citation>
    <scope>NUCLEOTIDE SEQUENCE [LARGE SCALE GENOMIC DNA]</scope>
    <source>
        <strain evidence="7 8">SM-5815</strain>
    </source>
</reference>
<dbReference type="InterPro" id="IPR017961">
    <property type="entry name" value="DNA_pol_Y-fam_little_finger"/>
</dbReference>
<name>A0A2W6J1R9_STEMA</name>
<dbReference type="Pfam" id="PF00817">
    <property type="entry name" value="IMS"/>
    <property type="match status" value="1"/>
</dbReference>
<keyword evidence="2" id="KW-0227">DNA damage</keyword>
<feature type="domain" description="UmuC" evidence="6">
    <location>
        <begin position="15"/>
        <end position="197"/>
    </location>
</feature>
<dbReference type="InterPro" id="IPR001126">
    <property type="entry name" value="UmuC"/>
</dbReference>
<evidence type="ECO:0000256" key="5">
    <source>
        <dbReference type="ARBA" id="ARBA00023236"/>
    </source>
</evidence>
<keyword evidence="3" id="KW-0741">SOS mutagenesis</keyword>
<dbReference type="AlphaFoldDB" id="A0A2W6J1R9"/>
<evidence type="ECO:0000313" key="8">
    <source>
        <dbReference type="Proteomes" id="UP000249614"/>
    </source>
</evidence>
<evidence type="ECO:0000256" key="1">
    <source>
        <dbReference type="ARBA" id="ARBA00010945"/>
    </source>
</evidence>
<dbReference type="Pfam" id="PF13438">
    <property type="entry name" value="DUF4113"/>
    <property type="match status" value="1"/>
</dbReference>
<dbReference type="Pfam" id="PF11799">
    <property type="entry name" value="IMS_C"/>
    <property type="match status" value="1"/>
</dbReference>
<dbReference type="PANTHER" id="PTHR11076">
    <property type="entry name" value="DNA REPAIR POLYMERASE UMUC / TRANSFERASE FAMILY MEMBER"/>
    <property type="match status" value="1"/>
</dbReference>
<dbReference type="GO" id="GO:0042276">
    <property type="term" value="P:error-prone translesion synthesis"/>
    <property type="evidence" value="ECO:0007669"/>
    <property type="project" value="TreeGrafter"/>
</dbReference>
<dbReference type="GO" id="GO:0006281">
    <property type="term" value="P:DNA repair"/>
    <property type="evidence" value="ECO:0007669"/>
    <property type="project" value="UniProtKB-KW"/>
</dbReference>
<protein>
    <recommendedName>
        <fullName evidence="6">UmuC domain-containing protein</fullName>
    </recommendedName>
</protein>
<keyword evidence="4" id="KW-0234">DNA repair</keyword>
<dbReference type="GO" id="GO:0005829">
    <property type="term" value="C:cytosol"/>
    <property type="evidence" value="ECO:0007669"/>
    <property type="project" value="TreeGrafter"/>
</dbReference>
<dbReference type="EMBL" id="LXXM01000189">
    <property type="protein sequence ID" value="PZS90095.1"/>
    <property type="molecule type" value="Genomic_DNA"/>
</dbReference>
<evidence type="ECO:0000313" key="7">
    <source>
        <dbReference type="EMBL" id="PZS90095.1"/>
    </source>
</evidence>
<sequence>MWTRPSETTSTPPRFGLIDGNTFYCSVERVFDPSLRGQPTVVMGNGDGCAIAISPEAKALGIKIGTPIFQLPKEISEQVKVRSANFALYGDLSARIVTILRDLFPRVEVYSIDENFVDVEGLKDPFATALEARERILRWVGIPCCAGLGATRTLAKAGNKMAKDRSKRVANAGALAVFHATPQNIDALAVEDVWGVGRKFTARLNAEGVKTAADLAGLPTDHVRARYGVVLARTATELRGVPCGDLELEEPDRKQLVVSRTFGRDVIDPMEALSTFTTVACEKLRSRGLAAGALWVWLDGNPFKGDTFHASRAVPFPFPTRDTAEVLRAVRFLTKSIQEQASRMGRPVPFKRGGVGLTDLVRAEERQADLFFGPDEKAERAMDVLDKINAKWGRGTVGVGTVGWHVGGARPGEKRIGSRDAQWRPTLKALSPSYTTRWSDLLRVR</sequence>
<dbReference type="RefSeq" id="WP_111112934.1">
    <property type="nucleotide sequence ID" value="NZ_LXXM01000189.1"/>
</dbReference>